<name>A0A132MZD2_9ACTN</name>
<protein>
    <recommendedName>
        <fullName evidence="8">Gram-positive cocci surface proteins LPxTG domain-containing protein</fullName>
    </recommendedName>
</protein>
<feature type="signal peptide" evidence="7">
    <location>
        <begin position="1"/>
        <end position="30"/>
    </location>
</feature>
<feature type="transmembrane region" description="Helical" evidence="6">
    <location>
        <begin position="302"/>
        <end position="324"/>
    </location>
</feature>
<feature type="domain" description="Gram-positive cocci surface proteins LPxTG" evidence="8">
    <location>
        <begin position="295"/>
        <end position="331"/>
    </location>
</feature>
<evidence type="ECO:0000256" key="5">
    <source>
        <dbReference type="SAM" id="MobiDB-lite"/>
    </source>
</evidence>
<dbReference type="RefSeq" id="WP_141658807.1">
    <property type="nucleotide sequence ID" value="NZ_JYIJ01000019.1"/>
</dbReference>
<keyword evidence="10" id="KW-1185">Reference proteome</keyword>
<evidence type="ECO:0000256" key="6">
    <source>
        <dbReference type="SAM" id="Phobius"/>
    </source>
</evidence>
<sequence length="331" mass="32672">MRLTRMLPLVGGLTGALALTGMAVAPAANATGDFAPTGSAFAIKSEVSLLNGTVGLKIAPQPKASYPAGADKSLIKVTGQDVLKGTNIAPNSKLELGVLNASSDLKDGKLKSEASVADLKLKLEDVLKLSAKLVEAHCVATPQGVKGGSNLVDLKVGGQLIDADAVVANPNTVVEVKGVGKVILNEQKETEDGLTVNAIHVKLNAVEGVAPDVVKGDIIISQAKCSTKGGPSVEPSPEPSEPSGNPSTPPSDGNGPSTPPAGGDNGGNNGGNNGGDNGGNNGGDNGGNNGQNSDLAKTGANGLLPIAGAAAGLLAVGGGALYLARRRKANA</sequence>
<feature type="region of interest" description="Disordered" evidence="5">
    <location>
        <begin position="225"/>
        <end position="299"/>
    </location>
</feature>
<dbReference type="OrthoDB" id="3696270at2"/>
<evidence type="ECO:0000313" key="10">
    <source>
        <dbReference type="Proteomes" id="UP000070188"/>
    </source>
</evidence>
<evidence type="ECO:0000313" key="9">
    <source>
        <dbReference type="EMBL" id="KWX03167.1"/>
    </source>
</evidence>
<dbReference type="NCBIfam" id="NF040603">
    <property type="entry name" value="choice_anch_P"/>
    <property type="match status" value="1"/>
</dbReference>
<keyword evidence="1" id="KW-0134">Cell wall</keyword>
<organism evidence="9 10">
    <name type="scientific">Carbonactinospora thermoautotrophica</name>
    <dbReference type="NCBI Taxonomy" id="1469144"/>
    <lineage>
        <taxon>Bacteria</taxon>
        <taxon>Bacillati</taxon>
        <taxon>Actinomycetota</taxon>
        <taxon>Actinomycetes</taxon>
        <taxon>Kitasatosporales</taxon>
        <taxon>Carbonactinosporaceae</taxon>
        <taxon>Carbonactinospora</taxon>
    </lineage>
</organism>
<gene>
    <name evidence="9" type="ORF">LI90_4218</name>
</gene>
<dbReference type="PROSITE" id="PS50847">
    <property type="entry name" value="GRAM_POS_ANCHORING"/>
    <property type="match status" value="1"/>
</dbReference>
<dbReference type="AlphaFoldDB" id="A0A132MZD2"/>
<evidence type="ECO:0000259" key="8">
    <source>
        <dbReference type="PROSITE" id="PS50847"/>
    </source>
</evidence>
<dbReference type="EMBL" id="LAXD01000001">
    <property type="protein sequence ID" value="KWX03167.1"/>
    <property type="molecule type" value="Genomic_DNA"/>
</dbReference>
<keyword evidence="6" id="KW-0812">Transmembrane</keyword>
<feature type="compositionally biased region" description="Gly residues" evidence="5">
    <location>
        <begin position="263"/>
        <end position="289"/>
    </location>
</feature>
<accession>A0A132MZD2</accession>
<evidence type="ECO:0000256" key="7">
    <source>
        <dbReference type="SAM" id="SignalP"/>
    </source>
</evidence>
<keyword evidence="6" id="KW-0472">Membrane</keyword>
<dbReference type="NCBIfam" id="TIGR01167">
    <property type="entry name" value="LPXTG_anchor"/>
    <property type="match status" value="1"/>
</dbReference>
<evidence type="ECO:0000256" key="4">
    <source>
        <dbReference type="ARBA" id="ARBA00023088"/>
    </source>
</evidence>
<keyword evidence="3 7" id="KW-0732">Signal</keyword>
<dbReference type="Proteomes" id="UP000070188">
    <property type="component" value="Unassembled WGS sequence"/>
</dbReference>
<keyword evidence="6" id="KW-1133">Transmembrane helix</keyword>
<evidence type="ECO:0000256" key="2">
    <source>
        <dbReference type="ARBA" id="ARBA00022525"/>
    </source>
</evidence>
<proteinExistence type="predicted"/>
<evidence type="ECO:0000256" key="1">
    <source>
        <dbReference type="ARBA" id="ARBA00022512"/>
    </source>
</evidence>
<evidence type="ECO:0000256" key="3">
    <source>
        <dbReference type="ARBA" id="ARBA00022729"/>
    </source>
</evidence>
<comment type="caution">
    <text evidence="9">The sequence shown here is derived from an EMBL/GenBank/DDBJ whole genome shotgun (WGS) entry which is preliminary data.</text>
</comment>
<keyword evidence="4" id="KW-0572">Peptidoglycan-anchor</keyword>
<dbReference type="STRING" id="1469144.LI90_4218"/>
<dbReference type="InterPro" id="IPR019931">
    <property type="entry name" value="LPXTG_anchor"/>
</dbReference>
<keyword evidence="2" id="KW-0964">Secreted</keyword>
<reference evidence="10" key="1">
    <citation type="submission" date="2015-04" db="EMBL/GenBank/DDBJ databases">
        <title>Physiological reanalysis, assessment of diazotrophy, and genome sequences of multiple isolates of Streptomyces thermoautotrophicus.</title>
        <authorList>
            <person name="MacKellar D.C."/>
            <person name="Lieber L."/>
            <person name="Norman J."/>
            <person name="Bolger A."/>
            <person name="Tobin C."/>
            <person name="Murray J.W."/>
            <person name="Chang R."/>
            <person name="Ford T."/>
            <person name="Nguyen P.Q."/>
            <person name="Woodward J."/>
            <person name="Permingeat H."/>
            <person name="Joshi N.S."/>
            <person name="Silver P.A."/>
            <person name="Usadel B."/>
            <person name="Rutherford A.W."/>
            <person name="Friesen M."/>
            <person name="Prell J."/>
        </authorList>
    </citation>
    <scope>NUCLEOTIDE SEQUENCE [LARGE SCALE GENOMIC DNA]</scope>
    <source>
        <strain evidence="10">H1</strain>
    </source>
</reference>
<feature type="chain" id="PRO_5038397923" description="Gram-positive cocci surface proteins LPxTG domain-containing protein" evidence="7">
    <location>
        <begin position="31"/>
        <end position="331"/>
    </location>
</feature>
<dbReference type="PATRIC" id="fig|1469144.10.peg.4524"/>